<proteinExistence type="predicted"/>
<name>A0ABT9PFS7_9ACTO</name>
<keyword evidence="4" id="KW-1185">Reference proteome</keyword>
<protein>
    <recommendedName>
        <fullName evidence="2">GH16 domain-containing protein</fullName>
    </recommendedName>
</protein>
<dbReference type="PROSITE" id="PS51762">
    <property type="entry name" value="GH16_2"/>
    <property type="match status" value="1"/>
</dbReference>
<dbReference type="EMBL" id="JAUSQL010000001">
    <property type="protein sequence ID" value="MDP9831561.1"/>
    <property type="molecule type" value="Genomic_DNA"/>
</dbReference>
<dbReference type="RefSeq" id="WP_307634272.1">
    <property type="nucleotide sequence ID" value="NZ_JAUSQL010000001.1"/>
</dbReference>
<sequence length="438" mass="47860">MRTPTPAALIAATVLALASVVAPAQADGEAESGAPAHPASIIDPDTPQREGMVLTASAEFNDGVNGALFTDRYLPHWSLSDGTRARYEVSDGTLKLRIDADQEPWDPDHDGSTRVSSLQTYQRDYLHRWTKYAGIAQKTTPFRGHLQKYGYFEVRAKVAAGGGLHSAWWMTGANQDLPDGDGSSSHQSGEVDIFEVLGRRGATQAQTAIHPWGDLWRLWPWTARITNGDVDLSKDFHTYGFEWTASGMKVYVDGELGFSTPLSPSYPMLTYLGVYEKREPKAWTGPFDPGVPYPKVFEVDYFRAYQFDKGDFPHAYTVGDGILQGQTRVSHGVTRWVGGAGNAATVNVYAARPGFYDLELGYRSGEPRGLTVAVNDTQTLHFDGLSSGSFVGKFDTLRFAAELEEGWNSIRLSNPRGVAPDLGVLRVLGQDTGGADAW</sequence>
<dbReference type="InterPro" id="IPR013320">
    <property type="entry name" value="ConA-like_dom_sf"/>
</dbReference>
<comment type="caution">
    <text evidence="3">The sequence shown here is derived from an EMBL/GenBank/DDBJ whole genome shotgun (WGS) entry which is preliminary data.</text>
</comment>
<evidence type="ECO:0000256" key="1">
    <source>
        <dbReference type="SAM" id="SignalP"/>
    </source>
</evidence>
<dbReference type="Proteomes" id="UP001230145">
    <property type="component" value="Unassembled WGS sequence"/>
</dbReference>
<reference evidence="3 4" key="1">
    <citation type="submission" date="2023-07" db="EMBL/GenBank/DDBJ databases">
        <title>Sequencing the genomes of 1000 actinobacteria strains.</title>
        <authorList>
            <person name="Klenk H.-P."/>
        </authorList>
    </citation>
    <scope>NUCLEOTIDE SEQUENCE [LARGE SCALE GENOMIC DNA]</scope>
    <source>
        <strain evidence="3 4">DSM 19515</strain>
    </source>
</reference>
<gene>
    <name evidence="3" type="ORF">J2S45_000240</name>
</gene>
<dbReference type="InterPro" id="IPR050546">
    <property type="entry name" value="Glycosyl_Hydrlase_16"/>
</dbReference>
<dbReference type="Gene3D" id="2.60.120.200">
    <property type="match status" value="1"/>
</dbReference>
<dbReference type="PANTHER" id="PTHR10963">
    <property type="entry name" value="GLYCOSYL HYDROLASE-RELATED"/>
    <property type="match status" value="1"/>
</dbReference>
<dbReference type="InterPro" id="IPR000757">
    <property type="entry name" value="Beta-glucanase-like"/>
</dbReference>
<dbReference type="SUPFAM" id="SSF49899">
    <property type="entry name" value="Concanavalin A-like lectins/glucanases"/>
    <property type="match status" value="1"/>
</dbReference>
<dbReference type="CDD" id="cd00413">
    <property type="entry name" value="Glyco_hydrolase_16"/>
    <property type="match status" value="1"/>
</dbReference>
<evidence type="ECO:0000313" key="3">
    <source>
        <dbReference type="EMBL" id="MDP9831561.1"/>
    </source>
</evidence>
<feature type="signal peptide" evidence="1">
    <location>
        <begin position="1"/>
        <end position="26"/>
    </location>
</feature>
<evidence type="ECO:0000313" key="4">
    <source>
        <dbReference type="Proteomes" id="UP001230145"/>
    </source>
</evidence>
<feature type="chain" id="PRO_5047453697" description="GH16 domain-containing protein" evidence="1">
    <location>
        <begin position="27"/>
        <end position="438"/>
    </location>
</feature>
<evidence type="ECO:0000259" key="2">
    <source>
        <dbReference type="PROSITE" id="PS51762"/>
    </source>
</evidence>
<feature type="domain" description="GH16" evidence="2">
    <location>
        <begin position="36"/>
        <end position="310"/>
    </location>
</feature>
<dbReference type="PANTHER" id="PTHR10963:SF60">
    <property type="entry name" value="GRAM-NEGATIVE BACTERIA-BINDING PROTEIN 1-RELATED"/>
    <property type="match status" value="1"/>
</dbReference>
<dbReference type="Gene3D" id="2.60.120.260">
    <property type="entry name" value="Galactose-binding domain-like"/>
    <property type="match status" value="1"/>
</dbReference>
<dbReference type="Pfam" id="PF00722">
    <property type="entry name" value="Glyco_hydro_16"/>
    <property type="match status" value="1"/>
</dbReference>
<accession>A0ABT9PFS7</accession>
<keyword evidence="1" id="KW-0732">Signal</keyword>
<organism evidence="3 4">
    <name type="scientific">Trueperella abortisuis</name>
    <dbReference type="NCBI Taxonomy" id="445930"/>
    <lineage>
        <taxon>Bacteria</taxon>
        <taxon>Bacillati</taxon>
        <taxon>Actinomycetota</taxon>
        <taxon>Actinomycetes</taxon>
        <taxon>Actinomycetales</taxon>
        <taxon>Actinomycetaceae</taxon>
        <taxon>Trueperella</taxon>
    </lineage>
</organism>